<evidence type="ECO:0000313" key="10">
    <source>
        <dbReference type="Proteomes" id="UP001344658"/>
    </source>
</evidence>
<keyword evidence="2" id="KW-0479">Metal-binding</keyword>
<evidence type="ECO:0000256" key="7">
    <source>
        <dbReference type="SAM" id="Phobius"/>
    </source>
</evidence>
<keyword evidence="10" id="KW-1185">Reference proteome</keyword>
<dbReference type="Gene3D" id="3.30.2010.10">
    <property type="entry name" value="Metalloproteases ('zincins'), catalytic domain"/>
    <property type="match status" value="1"/>
</dbReference>
<proteinExistence type="inferred from homology"/>
<evidence type="ECO:0000256" key="2">
    <source>
        <dbReference type="ARBA" id="ARBA00022723"/>
    </source>
</evidence>
<evidence type="ECO:0000256" key="6">
    <source>
        <dbReference type="RuleBase" id="RU003983"/>
    </source>
</evidence>
<reference evidence="9 10" key="1">
    <citation type="submission" date="2023-12" db="EMBL/GenBank/DDBJ databases">
        <title>Streptomyces sp. V4-01.</title>
        <authorList>
            <person name="Somphong A."/>
            <person name="Phongsopitanun W."/>
        </authorList>
    </citation>
    <scope>NUCLEOTIDE SEQUENCE [LARGE SCALE GENOMIC DNA]</scope>
    <source>
        <strain evidence="9 10">V4-01</strain>
    </source>
</reference>
<accession>A0ABU7PKT5</accession>
<name>A0ABU7PKT5_9ACTN</name>
<organism evidence="9 10">
    <name type="scientific">Actinacidiphila polyblastidii</name>
    <dbReference type="NCBI Taxonomy" id="3110430"/>
    <lineage>
        <taxon>Bacteria</taxon>
        <taxon>Bacillati</taxon>
        <taxon>Actinomycetota</taxon>
        <taxon>Actinomycetes</taxon>
        <taxon>Kitasatosporales</taxon>
        <taxon>Streptomycetaceae</taxon>
        <taxon>Actinacidiphila</taxon>
    </lineage>
</organism>
<keyword evidence="7" id="KW-0472">Membrane</keyword>
<dbReference type="InterPro" id="IPR001915">
    <property type="entry name" value="Peptidase_M48"/>
</dbReference>
<dbReference type="PANTHER" id="PTHR34978">
    <property type="entry name" value="POSSIBLE SENSOR-TRANSDUCER PROTEIN BLAR"/>
    <property type="match status" value="1"/>
</dbReference>
<evidence type="ECO:0000256" key="4">
    <source>
        <dbReference type="ARBA" id="ARBA00022833"/>
    </source>
</evidence>
<feature type="transmembrane region" description="Helical" evidence="7">
    <location>
        <begin position="34"/>
        <end position="59"/>
    </location>
</feature>
<evidence type="ECO:0000256" key="3">
    <source>
        <dbReference type="ARBA" id="ARBA00022801"/>
    </source>
</evidence>
<comment type="similarity">
    <text evidence="6">Belongs to the peptidase M48 family.</text>
</comment>
<dbReference type="CDD" id="cd07326">
    <property type="entry name" value="M56_BlaR1_MecR1_like"/>
    <property type="match status" value="1"/>
</dbReference>
<evidence type="ECO:0000256" key="5">
    <source>
        <dbReference type="ARBA" id="ARBA00023049"/>
    </source>
</evidence>
<dbReference type="EMBL" id="JAZEWV010000032">
    <property type="protein sequence ID" value="MEE4545677.1"/>
    <property type="molecule type" value="Genomic_DNA"/>
</dbReference>
<evidence type="ECO:0000256" key="1">
    <source>
        <dbReference type="ARBA" id="ARBA00022670"/>
    </source>
</evidence>
<dbReference type="RefSeq" id="WP_330799380.1">
    <property type="nucleotide sequence ID" value="NZ_JAZEWV010000032.1"/>
</dbReference>
<protein>
    <submittedName>
        <fullName evidence="9">M56 family metallopeptidase</fullName>
    </submittedName>
</protein>
<keyword evidence="4 6" id="KW-0862">Zinc</keyword>
<feature type="domain" description="Peptidase M48" evidence="8">
    <location>
        <begin position="127"/>
        <end position="184"/>
    </location>
</feature>
<comment type="caution">
    <text evidence="9">The sequence shown here is derived from an EMBL/GenBank/DDBJ whole genome shotgun (WGS) entry which is preliminary data.</text>
</comment>
<keyword evidence="7" id="KW-1133">Transmembrane helix</keyword>
<keyword evidence="1 6" id="KW-0645">Protease</keyword>
<dbReference type="Pfam" id="PF01435">
    <property type="entry name" value="Peptidase_M48"/>
    <property type="match status" value="1"/>
</dbReference>
<dbReference type="Proteomes" id="UP001344658">
    <property type="component" value="Unassembled WGS sequence"/>
</dbReference>
<keyword evidence="5 6" id="KW-0482">Metalloprotease</keyword>
<comment type="cofactor">
    <cofactor evidence="6">
        <name>Zn(2+)</name>
        <dbReference type="ChEBI" id="CHEBI:29105"/>
    </cofactor>
    <text evidence="6">Binds 1 zinc ion per subunit.</text>
</comment>
<gene>
    <name evidence="9" type="ORF">V2S66_27380</name>
</gene>
<keyword evidence="7" id="KW-0812">Transmembrane</keyword>
<sequence length="308" mass="31558">MSISFCTPFAVSGVLALAAPWAGRRLPPRLASWLLTVAAVVAAGGCAAALAMLALTLIGRIPLVAAVGRWSPGVLAAHTPVAPSIAAVGGLALAGCLVAGTVSACRQARVLLAARRESRGLVAAGDLAVIDDAVPTAFALPGSPGRVVVSSGMLQALDADERRALFAHERAHLRHRHHVFLLLLQVTAAVNPLLRRVASAGSYALERWADEEAAAVVADRRLVARAVARAALAGKHAPGPALAVTGGPVPQRVQALLAPPPRVPRGLVVAHALLMVVCCAGLALSAQDMDQMFDAASPLHTAVTTHQR</sequence>
<evidence type="ECO:0000259" key="8">
    <source>
        <dbReference type="Pfam" id="PF01435"/>
    </source>
</evidence>
<dbReference type="InterPro" id="IPR052173">
    <property type="entry name" value="Beta-lactam_resp_regulator"/>
</dbReference>
<keyword evidence="3 6" id="KW-0378">Hydrolase</keyword>
<evidence type="ECO:0000313" key="9">
    <source>
        <dbReference type="EMBL" id="MEE4545677.1"/>
    </source>
</evidence>
<feature type="transmembrane region" description="Helical" evidence="7">
    <location>
        <begin position="266"/>
        <end position="284"/>
    </location>
</feature>
<dbReference type="PANTHER" id="PTHR34978:SF3">
    <property type="entry name" value="SLR0241 PROTEIN"/>
    <property type="match status" value="1"/>
</dbReference>